<sequence length="209" mass="22066">MSFSRPASGEEPRAAESDPNQPWAGAGGEFTHRSQGAIRAGLAGRNGQVSKTHAPPQIGHREDYQEIYDMEASGQWEPPQQSIAEREDDWYRSVWWSHLCFCGCGDPSFHFSLLAHRNQGPRGPPGGPPAPPGGPGPRPLGQGPPQNLARFLPLPALPPAPERQPPRPGDGDGGAAAAVGGPPAEAADAGWREEDIAEALAGLEEAERG</sequence>
<dbReference type="Pfam" id="PF02957">
    <property type="entry name" value="TT_ORF2-like"/>
    <property type="match status" value="1"/>
</dbReference>
<dbReference type="OrthoDB" id="27134at10239"/>
<evidence type="ECO:0000259" key="2">
    <source>
        <dbReference type="Pfam" id="PF02957"/>
    </source>
</evidence>
<dbReference type="RefSeq" id="YP_009129294.1">
    <property type="nucleotide sequence ID" value="NC_026765.1"/>
</dbReference>
<keyword evidence="4" id="KW-1185">Reference proteome</keyword>
<evidence type="ECO:0000313" key="4">
    <source>
        <dbReference type="Proteomes" id="UP000107967"/>
    </source>
</evidence>
<feature type="compositionally biased region" description="Pro residues" evidence="1">
    <location>
        <begin position="155"/>
        <end position="168"/>
    </location>
</feature>
<dbReference type="InterPro" id="IPR013267">
    <property type="entry name" value="Hepatitis_TTV_Orf2a"/>
</dbReference>
<dbReference type="EMBL" id="KP296856">
    <property type="protein sequence ID" value="AJP36578.1"/>
    <property type="molecule type" value="Genomic_DNA"/>
</dbReference>
<organism evidence="3 4">
    <name type="scientific">Simian torque teno virus 34</name>
    <dbReference type="NCBI Taxonomy" id="1629657"/>
    <lineage>
        <taxon>Viruses</taxon>
        <taxon>Monodnaviria</taxon>
        <taxon>Shotokuvirae</taxon>
        <taxon>Commensaviricota</taxon>
        <taxon>Cardeaviricetes</taxon>
        <taxon>Sanitavirales</taxon>
        <taxon>Anelloviridae</taxon>
        <taxon>Alphatorquevirus</taxon>
        <taxon>Alphatorquevirus cerco2</taxon>
    </lineage>
</organism>
<dbReference type="Proteomes" id="UP000107967">
    <property type="component" value="Genome"/>
</dbReference>
<dbReference type="GeneID" id="24018684"/>
<evidence type="ECO:0000313" key="3">
    <source>
        <dbReference type="EMBL" id="AJP36578.1"/>
    </source>
</evidence>
<name>A0A0C5I2Y0_9VIRU</name>
<dbReference type="KEGG" id="vg:24018684"/>
<feature type="region of interest" description="Disordered" evidence="1">
    <location>
        <begin position="115"/>
        <end position="193"/>
    </location>
</feature>
<feature type="compositionally biased region" description="Low complexity" evidence="1">
    <location>
        <begin position="175"/>
        <end position="189"/>
    </location>
</feature>
<proteinExistence type="predicted"/>
<feature type="domain" description="Hepatitis TT virus Orf2/Gyrovirus Vp2 N-terminal" evidence="2">
    <location>
        <begin position="85"/>
        <end position="133"/>
    </location>
</feature>
<feature type="compositionally biased region" description="Pro residues" evidence="1">
    <location>
        <begin position="122"/>
        <end position="138"/>
    </location>
</feature>
<reference evidence="3 4" key="1">
    <citation type="submission" date="2014-12" db="EMBL/GenBank/DDBJ databases">
        <title>Local virus extinctions following a host population bottleneck.</title>
        <authorList>
            <person name="Kapusinszky B."/>
            <person name="Mulvaney U."/>
            <person name="Jasinska A.J."/>
            <person name="Deng X."/>
            <person name="Freimer N."/>
            <person name="Delwart E."/>
        </authorList>
    </citation>
    <scope>NUCLEOTIDE SEQUENCE [LARGE SCALE GENOMIC DNA]</scope>
    <source>
        <strain evidence="3">VGA00120.1</strain>
    </source>
</reference>
<protein>
    <submittedName>
        <fullName evidence="3">ORF2</fullName>
    </submittedName>
</protein>
<accession>A0A0C5I2Y0</accession>
<feature type="compositionally biased region" description="Low complexity" evidence="1">
    <location>
        <begin position="139"/>
        <end position="154"/>
    </location>
</feature>
<dbReference type="InterPro" id="IPR004118">
    <property type="entry name" value="HEV_TT_vir_Orf2/Gyrovir_Vp2_N"/>
</dbReference>
<dbReference type="Pfam" id="PF08197">
    <property type="entry name" value="TT_ORF2a"/>
    <property type="match status" value="1"/>
</dbReference>
<feature type="region of interest" description="Disordered" evidence="1">
    <location>
        <begin position="1"/>
        <end position="61"/>
    </location>
</feature>
<evidence type="ECO:0000256" key="1">
    <source>
        <dbReference type="SAM" id="MobiDB-lite"/>
    </source>
</evidence>